<accession>A0A348WB91</accession>
<reference evidence="2 3" key="1">
    <citation type="journal article" date="2018" name="Nat. Biotechnol.">
        <title>A standardized bacterial taxonomy based on genome phylogeny substantially revises the tree of life.</title>
        <authorList>
            <person name="Parks D.H."/>
            <person name="Chuvochina M."/>
            <person name="Waite D.W."/>
            <person name="Rinke C."/>
            <person name="Skarshewski A."/>
            <person name="Chaumeil P.A."/>
            <person name="Hugenholtz P."/>
        </authorList>
    </citation>
    <scope>NUCLEOTIDE SEQUENCE [LARGE SCALE GENOMIC DNA]</scope>
    <source>
        <strain evidence="2">UBA9169</strain>
    </source>
</reference>
<name>A0A348WB91_9RHOB</name>
<keyword evidence="1" id="KW-0472">Membrane</keyword>
<evidence type="ECO:0000313" key="3">
    <source>
        <dbReference type="Proteomes" id="UP000264719"/>
    </source>
</evidence>
<dbReference type="AlphaFoldDB" id="A0A348WB91"/>
<organism evidence="2 3">
    <name type="scientific">Roseovarius nubinhibens</name>
    <dbReference type="NCBI Taxonomy" id="314263"/>
    <lineage>
        <taxon>Bacteria</taxon>
        <taxon>Pseudomonadati</taxon>
        <taxon>Pseudomonadota</taxon>
        <taxon>Alphaproteobacteria</taxon>
        <taxon>Rhodobacterales</taxon>
        <taxon>Roseobacteraceae</taxon>
        <taxon>Roseovarius</taxon>
    </lineage>
</organism>
<evidence type="ECO:0000256" key="1">
    <source>
        <dbReference type="SAM" id="Phobius"/>
    </source>
</evidence>
<keyword evidence="1" id="KW-0812">Transmembrane</keyword>
<feature type="transmembrane region" description="Helical" evidence="1">
    <location>
        <begin position="6"/>
        <end position="22"/>
    </location>
</feature>
<evidence type="ECO:0000313" key="2">
    <source>
        <dbReference type="EMBL" id="HAR51803.1"/>
    </source>
</evidence>
<proteinExistence type="predicted"/>
<gene>
    <name evidence="2" type="ORF">DCS45_07990</name>
</gene>
<feature type="non-terminal residue" evidence="2">
    <location>
        <position position="83"/>
    </location>
</feature>
<comment type="caution">
    <text evidence="2">The sequence shown here is derived from an EMBL/GenBank/DDBJ whole genome shotgun (WGS) entry which is preliminary data.</text>
</comment>
<dbReference type="Proteomes" id="UP000264719">
    <property type="component" value="Unassembled WGS sequence"/>
</dbReference>
<keyword evidence="1" id="KW-1133">Transmembrane helix</keyword>
<sequence>MPNPVAYLMLILWPGVSLLLFQKLPKERAIIWTVLAGYLLLPQGTEFDLPLVPDMDKVSIPNICAFAMVVLLLKERVRLWPET</sequence>
<protein>
    <submittedName>
        <fullName evidence="2">Uncharacterized protein</fullName>
    </submittedName>
</protein>
<dbReference type="EMBL" id="DMVW01000083">
    <property type="protein sequence ID" value="HAR51803.1"/>
    <property type="molecule type" value="Genomic_DNA"/>
</dbReference>